<keyword evidence="1" id="KW-0472">Membrane</keyword>
<dbReference type="EMBL" id="CP044463">
    <property type="protein sequence ID" value="QIC68282.1"/>
    <property type="molecule type" value="Genomic_DNA"/>
</dbReference>
<feature type="transmembrane region" description="Helical" evidence="1">
    <location>
        <begin position="53"/>
        <end position="86"/>
    </location>
</feature>
<sequence>MHFLIQPLQQTKTGIAVQLLLAPVLGLASLYGPLMFVLLILHLLFLAMTSSSLLLSMVTFMLIMYIFGLLFYLCLIYIPLCISLFVLHHLQQFHIFSIVLVGILATLILAYFLSSNDLLSTLFMISCFSLPSIGFFIFLSLRAHEQAVASGE</sequence>
<accession>A0AAE6WY57</accession>
<feature type="transmembrane region" description="Helical" evidence="1">
    <location>
        <begin position="20"/>
        <end position="47"/>
    </location>
</feature>
<evidence type="ECO:0000256" key="1">
    <source>
        <dbReference type="SAM" id="Phobius"/>
    </source>
</evidence>
<keyword evidence="1" id="KW-0812">Transmembrane</keyword>
<keyword evidence="1" id="KW-1133">Transmembrane helix</keyword>
<reference evidence="2 3" key="1">
    <citation type="submission" date="2019-09" db="EMBL/GenBank/DDBJ databases">
        <title>Non-baumannii Acinetobacter spp. carrying blaNDM-1 isolated in China.</title>
        <authorList>
            <person name="Cui C."/>
            <person name="Chen C."/>
            <person name="Sun J."/>
            <person name="Liu Y."/>
        </authorList>
    </citation>
    <scope>NUCLEOTIDE SEQUENCE [LARGE SCALE GENOMIC DNA]</scope>
    <source>
        <strain evidence="2 3">HZE23-1</strain>
    </source>
</reference>
<name>A0AAE6WY57_9GAMM</name>
<evidence type="ECO:0000313" key="3">
    <source>
        <dbReference type="Proteomes" id="UP000503505"/>
    </source>
</evidence>
<feature type="transmembrane region" description="Helical" evidence="1">
    <location>
        <begin position="119"/>
        <end position="141"/>
    </location>
</feature>
<dbReference type="RefSeq" id="WP_004890400.1">
    <property type="nucleotide sequence ID" value="NZ_BCMD01000005.1"/>
</dbReference>
<dbReference type="Proteomes" id="UP000503505">
    <property type="component" value="Chromosome"/>
</dbReference>
<evidence type="ECO:0000313" key="2">
    <source>
        <dbReference type="EMBL" id="QIC68282.1"/>
    </source>
</evidence>
<feature type="transmembrane region" description="Helical" evidence="1">
    <location>
        <begin position="93"/>
        <end position="113"/>
    </location>
</feature>
<proteinExistence type="predicted"/>
<gene>
    <name evidence="2" type="ORF">FSC10_13340</name>
</gene>
<organism evidence="2 3">
    <name type="scientific">Acinetobacter schindleri</name>
    <dbReference type="NCBI Taxonomy" id="108981"/>
    <lineage>
        <taxon>Bacteria</taxon>
        <taxon>Pseudomonadati</taxon>
        <taxon>Pseudomonadota</taxon>
        <taxon>Gammaproteobacteria</taxon>
        <taxon>Moraxellales</taxon>
        <taxon>Moraxellaceae</taxon>
        <taxon>Acinetobacter</taxon>
    </lineage>
</organism>
<protein>
    <submittedName>
        <fullName evidence="2">Uncharacterized protein</fullName>
    </submittedName>
</protein>
<dbReference type="AlphaFoldDB" id="A0AAE6WY57"/>